<comment type="similarity">
    <text evidence="7">Belongs to the binding-protein-dependent transport system permease family.</text>
</comment>
<dbReference type="Pfam" id="PF00528">
    <property type="entry name" value="BPD_transp_1"/>
    <property type="match status" value="1"/>
</dbReference>
<evidence type="ECO:0000313" key="10">
    <source>
        <dbReference type="Proteomes" id="UP000010301"/>
    </source>
</evidence>
<keyword evidence="4 7" id="KW-0812">Transmembrane</keyword>
<sequence length="276" mass="30507">MKRLLKNLGWNSLALVLALIWLVPVYWMVKSSFEDERELLSWPPYLIPHNFTLDHYRTALGNDNFWFALRSSLTVAIVTVLVGGLCALLAALALSRFRFKGRTGMIIAILVVQMIPAEALFISQYRLLDGWGLLNSVAGLSILYIGTIIPFITWMMRGFVDGIPVDLEEAAMVDGCSRFKAFRVVTLPLLLPGIVATSVFGFLFAWNEYTLALIILSKDSSVTLPIWIQSFQQGLKATDWGAVMAGATLIALPVIIIFVLIQNRISQGMVAGAVKG</sequence>
<gene>
    <name evidence="9" type="ORF">HMPREF0044_0200</name>
</gene>
<feature type="domain" description="ABC transmembrane type-1" evidence="8">
    <location>
        <begin position="69"/>
        <end position="261"/>
    </location>
</feature>
<dbReference type="InterPro" id="IPR050901">
    <property type="entry name" value="BP-dep_ABC_trans_perm"/>
</dbReference>
<feature type="transmembrane region" description="Helical" evidence="7">
    <location>
        <begin position="137"/>
        <end position="160"/>
    </location>
</feature>
<dbReference type="OrthoDB" id="9794684at2"/>
<proteinExistence type="inferred from homology"/>
<protein>
    <submittedName>
        <fullName evidence="9">ABC transporter, permease protein</fullName>
    </submittedName>
</protein>
<comment type="subcellular location">
    <subcellularLocation>
        <location evidence="1 7">Cell membrane</location>
        <topology evidence="1 7">Multi-pass membrane protein</topology>
    </subcellularLocation>
</comment>
<keyword evidence="2 7" id="KW-0813">Transport</keyword>
<keyword evidence="5 7" id="KW-1133">Transmembrane helix</keyword>
<dbReference type="AlphaFoldDB" id="C0VYG0"/>
<keyword evidence="3" id="KW-1003">Cell membrane</keyword>
<dbReference type="GO" id="GO:0055085">
    <property type="term" value="P:transmembrane transport"/>
    <property type="evidence" value="ECO:0007669"/>
    <property type="project" value="InterPro"/>
</dbReference>
<dbReference type="HOGENOM" id="CLU_016047_1_2_11"/>
<feature type="transmembrane region" description="Helical" evidence="7">
    <location>
        <begin position="106"/>
        <end position="125"/>
    </location>
</feature>
<organism evidence="9 10">
    <name type="scientific">Gleimia coleocanis DSM 15436</name>
    <dbReference type="NCBI Taxonomy" id="525245"/>
    <lineage>
        <taxon>Bacteria</taxon>
        <taxon>Bacillati</taxon>
        <taxon>Actinomycetota</taxon>
        <taxon>Actinomycetes</taxon>
        <taxon>Actinomycetales</taxon>
        <taxon>Actinomycetaceae</taxon>
        <taxon>Gleimia</taxon>
    </lineage>
</organism>
<dbReference type="CDD" id="cd06261">
    <property type="entry name" value="TM_PBP2"/>
    <property type="match status" value="1"/>
</dbReference>
<evidence type="ECO:0000256" key="1">
    <source>
        <dbReference type="ARBA" id="ARBA00004651"/>
    </source>
</evidence>
<dbReference type="eggNOG" id="COG0395">
    <property type="taxonomic scope" value="Bacteria"/>
</dbReference>
<dbReference type="InterPro" id="IPR000515">
    <property type="entry name" value="MetI-like"/>
</dbReference>
<dbReference type="SUPFAM" id="SSF161098">
    <property type="entry name" value="MetI-like"/>
    <property type="match status" value="1"/>
</dbReference>
<evidence type="ECO:0000313" key="9">
    <source>
        <dbReference type="EMBL" id="EEH64463.1"/>
    </source>
</evidence>
<dbReference type="EMBL" id="ACFG01000004">
    <property type="protein sequence ID" value="EEH64463.1"/>
    <property type="molecule type" value="Genomic_DNA"/>
</dbReference>
<dbReference type="RefSeq" id="WP_006547197.1">
    <property type="nucleotide sequence ID" value="NZ_DS999545.1"/>
</dbReference>
<dbReference type="Gene3D" id="1.10.3720.10">
    <property type="entry name" value="MetI-like"/>
    <property type="match status" value="1"/>
</dbReference>
<dbReference type="InterPro" id="IPR035906">
    <property type="entry name" value="MetI-like_sf"/>
</dbReference>
<evidence type="ECO:0000256" key="5">
    <source>
        <dbReference type="ARBA" id="ARBA00022989"/>
    </source>
</evidence>
<keyword evidence="10" id="KW-1185">Reference proteome</keyword>
<dbReference type="PANTHER" id="PTHR32243">
    <property type="entry name" value="MALTOSE TRANSPORT SYSTEM PERMEASE-RELATED"/>
    <property type="match status" value="1"/>
</dbReference>
<feature type="transmembrane region" description="Helical" evidence="7">
    <location>
        <begin position="12"/>
        <end position="29"/>
    </location>
</feature>
<name>C0VYG0_9ACTO</name>
<dbReference type="Proteomes" id="UP000010301">
    <property type="component" value="Unassembled WGS sequence"/>
</dbReference>
<evidence type="ECO:0000256" key="7">
    <source>
        <dbReference type="RuleBase" id="RU363032"/>
    </source>
</evidence>
<dbReference type="STRING" id="525245.HMPREF0044_0200"/>
<keyword evidence="6 7" id="KW-0472">Membrane</keyword>
<dbReference type="PANTHER" id="PTHR32243:SF18">
    <property type="entry name" value="INNER MEMBRANE ABC TRANSPORTER PERMEASE PROTEIN YCJP"/>
    <property type="match status" value="1"/>
</dbReference>
<evidence type="ECO:0000259" key="8">
    <source>
        <dbReference type="PROSITE" id="PS50928"/>
    </source>
</evidence>
<feature type="transmembrane region" description="Helical" evidence="7">
    <location>
        <begin position="240"/>
        <end position="261"/>
    </location>
</feature>
<evidence type="ECO:0000256" key="6">
    <source>
        <dbReference type="ARBA" id="ARBA00023136"/>
    </source>
</evidence>
<evidence type="ECO:0000256" key="2">
    <source>
        <dbReference type="ARBA" id="ARBA00022448"/>
    </source>
</evidence>
<accession>C0VYG0</accession>
<dbReference type="PROSITE" id="PS50928">
    <property type="entry name" value="ABC_TM1"/>
    <property type="match status" value="1"/>
</dbReference>
<reference evidence="9 10" key="1">
    <citation type="submission" date="2009-01" db="EMBL/GenBank/DDBJ databases">
        <authorList>
            <person name="Qin X."/>
            <person name="Bachman B."/>
            <person name="Battles P."/>
            <person name="Bell A."/>
            <person name="Bess C."/>
            <person name="Bickham C."/>
            <person name="Chaboub L."/>
            <person name="Chen D."/>
            <person name="Coyle M."/>
            <person name="Deiros D.R."/>
            <person name="Dinh H."/>
            <person name="Forbes L."/>
            <person name="Fowler G."/>
            <person name="Francisco L."/>
            <person name="Fu Q."/>
            <person name="Gubbala S."/>
            <person name="Hale W."/>
            <person name="Han Y."/>
            <person name="Hemphill L."/>
            <person name="Highlander S.K."/>
            <person name="Hirani K."/>
            <person name="Hogues M."/>
            <person name="Jackson L."/>
            <person name="Jakkamsetti A."/>
            <person name="Javaid M."/>
            <person name="Jiang H."/>
            <person name="Korchina V."/>
            <person name="Kovar C."/>
            <person name="Lara F."/>
            <person name="Lee S."/>
            <person name="Mata R."/>
            <person name="Mathew T."/>
            <person name="Moen C."/>
            <person name="Morales K."/>
            <person name="Munidasa M."/>
            <person name="Nazareth L."/>
            <person name="Ngo R."/>
            <person name="Nguyen L."/>
            <person name="Okwuonu G."/>
            <person name="Ongeri F."/>
            <person name="Patil S."/>
            <person name="Petrosino J."/>
            <person name="Pham C."/>
            <person name="Pham P."/>
            <person name="Pu L.-L."/>
            <person name="Puazo M."/>
            <person name="Raj R."/>
            <person name="Reid J."/>
            <person name="Rouhana J."/>
            <person name="Saada N."/>
            <person name="Shang Y."/>
            <person name="Simmons D."/>
            <person name="Thornton R."/>
            <person name="Warren J."/>
            <person name="Weissenberger G."/>
            <person name="Zhang J."/>
            <person name="Zhang L."/>
            <person name="Zhou C."/>
            <person name="Zhu D."/>
            <person name="Muzny D."/>
            <person name="Worley K."/>
            <person name="Gibbs R."/>
        </authorList>
    </citation>
    <scope>NUCLEOTIDE SEQUENCE [LARGE SCALE GENOMIC DNA]</scope>
    <source>
        <strain evidence="9 10">DSM 15436</strain>
    </source>
</reference>
<dbReference type="GO" id="GO:0005886">
    <property type="term" value="C:plasma membrane"/>
    <property type="evidence" value="ECO:0007669"/>
    <property type="project" value="UniProtKB-SubCell"/>
</dbReference>
<evidence type="ECO:0000256" key="3">
    <source>
        <dbReference type="ARBA" id="ARBA00022475"/>
    </source>
</evidence>
<feature type="transmembrane region" description="Helical" evidence="7">
    <location>
        <begin position="73"/>
        <end position="94"/>
    </location>
</feature>
<feature type="transmembrane region" description="Helical" evidence="7">
    <location>
        <begin position="181"/>
        <end position="206"/>
    </location>
</feature>
<comment type="caution">
    <text evidence="9">The sequence shown here is derived from an EMBL/GenBank/DDBJ whole genome shotgun (WGS) entry which is preliminary data.</text>
</comment>
<evidence type="ECO:0000256" key="4">
    <source>
        <dbReference type="ARBA" id="ARBA00022692"/>
    </source>
</evidence>